<feature type="compositionally biased region" description="Polar residues" evidence="2">
    <location>
        <begin position="398"/>
        <end position="409"/>
    </location>
</feature>
<dbReference type="Pfam" id="PF17919">
    <property type="entry name" value="RT_RNaseH_2"/>
    <property type="match status" value="1"/>
</dbReference>
<dbReference type="InterPro" id="IPR001584">
    <property type="entry name" value="Integrase_cat-core"/>
</dbReference>
<evidence type="ECO:0000313" key="5">
    <source>
        <dbReference type="Proteomes" id="UP000504610"/>
    </source>
</evidence>
<feature type="region of interest" description="Disordered" evidence="2">
    <location>
        <begin position="392"/>
        <end position="411"/>
    </location>
</feature>
<dbReference type="PANTHER" id="PTHR35046">
    <property type="entry name" value="ZINC KNUCKLE (CCHC-TYPE) FAMILY PROTEIN"/>
    <property type="match status" value="1"/>
</dbReference>
<feature type="compositionally biased region" description="Polar residues" evidence="2">
    <location>
        <begin position="145"/>
        <end position="157"/>
    </location>
</feature>
<accession>A0A9W3CC45</accession>
<dbReference type="Pfam" id="PF13650">
    <property type="entry name" value="Asp_protease_2"/>
    <property type="match status" value="1"/>
</dbReference>
<dbReference type="Gene3D" id="3.30.70.270">
    <property type="match status" value="2"/>
</dbReference>
<feature type="region of interest" description="Disordered" evidence="2">
    <location>
        <begin position="50"/>
        <end position="81"/>
    </location>
</feature>
<keyword evidence="1" id="KW-0862">Zinc</keyword>
<dbReference type="GO" id="GO:0008270">
    <property type="term" value="F:zinc ion binding"/>
    <property type="evidence" value="ECO:0007669"/>
    <property type="project" value="UniProtKB-KW"/>
</dbReference>
<dbReference type="InterPro" id="IPR043128">
    <property type="entry name" value="Rev_trsase/Diguanyl_cyclase"/>
</dbReference>
<organism evidence="5 6">
    <name type="scientific">Raphanus sativus</name>
    <name type="common">Radish</name>
    <name type="synonym">Raphanus raphanistrum var. sativus</name>
    <dbReference type="NCBI Taxonomy" id="3726"/>
    <lineage>
        <taxon>Eukaryota</taxon>
        <taxon>Viridiplantae</taxon>
        <taxon>Streptophyta</taxon>
        <taxon>Embryophyta</taxon>
        <taxon>Tracheophyta</taxon>
        <taxon>Spermatophyta</taxon>
        <taxon>Magnoliopsida</taxon>
        <taxon>eudicotyledons</taxon>
        <taxon>Gunneridae</taxon>
        <taxon>Pentapetalae</taxon>
        <taxon>rosids</taxon>
        <taxon>malvids</taxon>
        <taxon>Brassicales</taxon>
        <taxon>Brassicaceae</taxon>
        <taxon>Brassiceae</taxon>
        <taxon>Raphanus</taxon>
    </lineage>
</organism>
<evidence type="ECO:0000256" key="1">
    <source>
        <dbReference type="PROSITE-ProRule" id="PRU00047"/>
    </source>
</evidence>
<dbReference type="Gene3D" id="3.30.420.10">
    <property type="entry name" value="Ribonuclease H-like superfamily/Ribonuclease H"/>
    <property type="match status" value="1"/>
</dbReference>
<dbReference type="GeneID" id="108820417"/>
<dbReference type="Gene3D" id="2.40.70.10">
    <property type="entry name" value="Acid Proteases"/>
    <property type="match status" value="1"/>
</dbReference>
<dbReference type="AlphaFoldDB" id="A0A9W3CC45"/>
<dbReference type="InterPro" id="IPR012337">
    <property type="entry name" value="RNaseH-like_sf"/>
</dbReference>
<feature type="domain" description="CCHC-type" evidence="3">
    <location>
        <begin position="198"/>
        <end position="212"/>
    </location>
</feature>
<dbReference type="GO" id="GO:0003676">
    <property type="term" value="F:nucleic acid binding"/>
    <property type="evidence" value="ECO:0007669"/>
    <property type="project" value="InterPro"/>
</dbReference>
<reference evidence="5" key="1">
    <citation type="journal article" date="2019" name="Database">
        <title>The radish genome database (RadishGD): an integrated information resource for radish genomics.</title>
        <authorList>
            <person name="Yu H.J."/>
            <person name="Baek S."/>
            <person name="Lee Y.J."/>
            <person name="Cho A."/>
            <person name="Mun J.H."/>
        </authorList>
    </citation>
    <scope>NUCLEOTIDE SEQUENCE [LARGE SCALE GENOMIC DNA]</scope>
    <source>
        <strain evidence="5">cv. WK10039</strain>
    </source>
</reference>
<dbReference type="KEGG" id="rsz:108820417"/>
<dbReference type="FunFam" id="3.30.70.270:FF:000020">
    <property type="entry name" value="Transposon Tf2-6 polyprotein-like Protein"/>
    <property type="match status" value="1"/>
</dbReference>
<dbReference type="CDD" id="cd00303">
    <property type="entry name" value="retropepsin_like"/>
    <property type="match status" value="1"/>
</dbReference>
<dbReference type="SUPFAM" id="SSF56672">
    <property type="entry name" value="DNA/RNA polymerases"/>
    <property type="match status" value="1"/>
</dbReference>
<dbReference type="Proteomes" id="UP000504610">
    <property type="component" value="Chromosome 8"/>
</dbReference>
<dbReference type="CDD" id="cd01647">
    <property type="entry name" value="RT_LTR"/>
    <property type="match status" value="1"/>
</dbReference>
<name>A0A9W3CC45_RAPSA</name>
<feature type="region of interest" description="Disordered" evidence="2">
    <location>
        <begin position="145"/>
        <end position="188"/>
    </location>
</feature>
<dbReference type="SUPFAM" id="SSF50630">
    <property type="entry name" value="Acid proteases"/>
    <property type="match status" value="1"/>
</dbReference>
<dbReference type="InterPro" id="IPR001878">
    <property type="entry name" value="Znf_CCHC"/>
</dbReference>
<dbReference type="InterPro" id="IPR041577">
    <property type="entry name" value="RT_RNaseH_2"/>
</dbReference>
<feature type="domain" description="Integrase catalytic" evidence="4">
    <location>
        <begin position="943"/>
        <end position="1026"/>
    </location>
</feature>
<dbReference type="InterPro" id="IPR036397">
    <property type="entry name" value="RNaseH_sf"/>
</dbReference>
<dbReference type="InterPro" id="IPR000477">
    <property type="entry name" value="RT_dom"/>
</dbReference>
<reference evidence="6" key="2">
    <citation type="submission" date="2025-08" db="UniProtKB">
        <authorList>
            <consortium name="RefSeq"/>
        </authorList>
    </citation>
    <scope>IDENTIFICATION</scope>
    <source>
        <tissue evidence="6">Leaf</tissue>
    </source>
</reference>
<dbReference type="InterPro" id="IPR043502">
    <property type="entry name" value="DNA/RNA_pol_sf"/>
</dbReference>
<sequence>MAPRKLSDEQLEEIRLMLEAFTTGLQEALQTTVTTALQTVLRDQQIHHEARRANPQEQHQQHNLQHQRQRHEAPHDSSDEEDMMENVFSDQARMTSKETEKQLTSRFIGGLRNQLQIALAQFNPVSISEAHQRAISMELQLRPSWSSSTKNRSQQNAPSDSSGQSSPEGSTSKADTQKLSTETETIANSRPARTNALRCYACGERGHIQTACHKQTKRGLIIQDADDDEPRYDDDGEDNKEIIQGDTWLSLVLRRNCLLPRATQESWLRTNLFRSTCTINGRVCKLIIDSGSCTNVMSYEATKKLGLTVTPHPSPYTLAWLNNGTEICVDKQVVVSFSIGNYKDSTTCDVIPMDACHLLLGRPWQYDRDAVHRGKANTYSFVFDNRTITLLPSKEQPEPSSRTQDTSAPSKALLTLPKSDFEKHMNEADVVWALIAIPSLPPVLAEPPSSFASLLHEFSDVFPKELPGDLPPLRDIQHHIDLVPNAVLPNRPHYRMSPHEHDELRRQVEDLLTKGHVRESLSPAAVPALLMPKKTAFGIRIRPGDEWKTSFKTREGLFEWTVMPFGLSNAPSTFMRVMNQALRPFIGKYVVVYFDDILIFSHDLTTHLDHLRSVLEVLRREKLYAASQKCVFGVDHVLFLGYIVSSKGLQVDLSKVEAIKTWPTPRSISNVRSFHGLTSFYRRFVHHFSNIAAPLTDCMKGTSFTWTAEANNAFEALKQCLISAQILALPDFTQVFELHTDACKLGIGAVLSQLGRPIAFYSEKIAGSRARYSTYDVEFYAIVQAIKHWRHYLFHQEFILYTDHDALKHLGSQDKISSRHAFWIAFLQQFTFVIKHQSGKHNKVADALSRRHSLMATLQVSVPGFAVLPDLYETDPYFGTIWSSLQAGLRSEFLHQDGYIFRGSRLCIPQSSLRLQIIKELHEEGHVSKGHASNSGLYLSLPIPTQPWTDVSMDFVLGLPRTQRGHDSIFVVVDRFSKMAHFIPCKKSTDAVQVANLFFREVYRLHGLPLSIVSDRDSRLDMSSAYHPQSDGQTEITNRTLGDMLRCLVIDNIRSWDSVLCQVEFAHNHAVNKSTRFSPFRVVYGIVPRGPIDLGVAPDITRDHGQAMDFVANVTIVHAQVHDNLQLSSAKYKATANRHRRDLQFRVGDFVWAVLTDERFSAGDYNKLKSRKVGPLEVLEKINANAYCLQLPANARYSDVFNVKHLIPFVAQDDTEDPRSDLSLPRGT</sequence>
<dbReference type="InterPro" id="IPR056924">
    <property type="entry name" value="SH3_Tf2-1"/>
</dbReference>
<evidence type="ECO:0000259" key="4">
    <source>
        <dbReference type="PROSITE" id="PS50994"/>
    </source>
</evidence>
<evidence type="ECO:0000313" key="6">
    <source>
        <dbReference type="RefSeq" id="XP_056848998.1"/>
    </source>
</evidence>
<dbReference type="PANTHER" id="PTHR35046:SF18">
    <property type="entry name" value="RNA-DIRECTED DNA POLYMERASE"/>
    <property type="match status" value="1"/>
</dbReference>
<evidence type="ECO:0000259" key="3">
    <source>
        <dbReference type="PROSITE" id="PS50158"/>
    </source>
</evidence>
<dbReference type="PROSITE" id="PS50994">
    <property type="entry name" value="INTEGRASE"/>
    <property type="match status" value="1"/>
</dbReference>
<keyword evidence="1" id="KW-0863">Zinc-finger</keyword>
<dbReference type="Pfam" id="PF00078">
    <property type="entry name" value="RVT_1"/>
    <property type="match status" value="1"/>
</dbReference>
<proteinExistence type="predicted"/>
<dbReference type="GO" id="GO:0015074">
    <property type="term" value="P:DNA integration"/>
    <property type="evidence" value="ECO:0007669"/>
    <property type="project" value="InterPro"/>
</dbReference>
<dbReference type="RefSeq" id="XP_056848998.1">
    <property type="nucleotide sequence ID" value="XM_056993018.1"/>
</dbReference>
<protein>
    <submittedName>
        <fullName evidence="6">Uncharacterized protein LOC108820417</fullName>
    </submittedName>
</protein>
<feature type="compositionally biased region" description="Low complexity" evidence="2">
    <location>
        <begin position="56"/>
        <end position="66"/>
    </location>
</feature>
<evidence type="ECO:0000256" key="2">
    <source>
        <dbReference type="SAM" id="MobiDB-lite"/>
    </source>
</evidence>
<dbReference type="FunFam" id="3.30.70.270:FF:000003">
    <property type="entry name" value="Transposon Ty3-G Gag-Pol polyprotein"/>
    <property type="match status" value="1"/>
</dbReference>
<feature type="compositionally biased region" description="Low complexity" evidence="2">
    <location>
        <begin position="158"/>
        <end position="172"/>
    </location>
</feature>
<feature type="compositionally biased region" description="Polar residues" evidence="2">
    <location>
        <begin position="173"/>
        <end position="188"/>
    </location>
</feature>
<keyword evidence="1" id="KW-0479">Metal-binding</keyword>
<dbReference type="PROSITE" id="PS50158">
    <property type="entry name" value="ZF_CCHC"/>
    <property type="match status" value="1"/>
</dbReference>
<dbReference type="SUPFAM" id="SSF53098">
    <property type="entry name" value="Ribonuclease H-like"/>
    <property type="match status" value="1"/>
</dbReference>
<dbReference type="Pfam" id="PF24626">
    <property type="entry name" value="SH3_Tf2-1"/>
    <property type="match status" value="1"/>
</dbReference>
<gene>
    <name evidence="6" type="primary">LOC108820417</name>
</gene>
<dbReference type="OrthoDB" id="407598at2759"/>
<keyword evidence="5" id="KW-1185">Reference proteome</keyword>
<dbReference type="CDD" id="cd09274">
    <property type="entry name" value="RNase_HI_RT_Ty3"/>
    <property type="match status" value="1"/>
</dbReference>
<dbReference type="Gene3D" id="3.10.10.10">
    <property type="entry name" value="HIV Type 1 Reverse Transcriptase, subunit A, domain 1"/>
    <property type="match status" value="2"/>
</dbReference>
<dbReference type="InterPro" id="IPR021109">
    <property type="entry name" value="Peptidase_aspartic_dom_sf"/>
</dbReference>